<reference evidence="4 5" key="1">
    <citation type="submission" date="2018-07" db="EMBL/GenBank/DDBJ databases">
        <title>Genomic Encyclopedia of Type Strains, Phase IV (KMG-IV): sequencing the most valuable type-strain genomes for metagenomic binning, comparative biology and taxonomic classification.</title>
        <authorList>
            <person name="Goeker M."/>
        </authorList>
    </citation>
    <scope>NUCLEOTIDE SEQUENCE [LARGE SCALE GENOMIC DNA]</scope>
    <source>
        <strain evidence="4 5">DSM 44290</strain>
    </source>
</reference>
<dbReference type="Pfam" id="PF03861">
    <property type="entry name" value="ANTAR"/>
    <property type="match status" value="1"/>
</dbReference>
<protein>
    <submittedName>
        <fullName evidence="4">GAF domain-containing protein</fullName>
    </submittedName>
</protein>
<dbReference type="GO" id="GO:0003723">
    <property type="term" value="F:RNA binding"/>
    <property type="evidence" value="ECO:0007669"/>
    <property type="project" value="InterPro"/>
</dbReference>
<dbReference type="EMBL" id="QQBC01000012">
    <property type="protein sequence ID" value="RDI62858.1"/>
    <property type="molecule type" value="Genomic_DNA"/>
</dbReference>
<dbReference type="Gene3D" id="1.10.10.10">
    <property type="entry name" value="Winged helix-like DNA-binding domain superfamily/Winged helix DNA-binding domain"/>
    <property type="match status" value="1"/>
</dbReference>
<feature type="domain" description="ANTAR" evidence="3">
    <location>
        <begin position="178"/>
        <end position="239"/>
    </location>
</feature>
<dbReference type="PROSITE" id="PS50921">
    <property type="entry name" value="ANTAR"/>
    <property type="match status" value="1"/>
</dbReference>
<organism evidence="4 5">
    <name type="scientific">Nocardia pseudobrasiliensis</name>
    <dbReference type="NCBI Taxonomy" id="45979"/>
    <lineage>
        <taxon>Bacteria</taxon>
        <taxon>Bacillati</taxon>
        <taxon>Actinomycetota</taxon>
        <taxon>Actinomycetes</taxon>
        <taxon>Mycobacteriales</taxon>
        <taxon>Nocardiaceae</taxon>
        <taxon>Nocardia</taxon>
    </lineage>
</organism>
<dbReference type="InterPro" id="IPR005561">
    <property type="entry name" value="ANTAR"/>
</dbReference>
<dbReference type="PIRSF" id="PIRSF036625">
    <property type="entry name" value="GAF_ANTAR"/>
    <property type="match status" value="1"/>
</dbReference>
<comment type="caution">
    <text evidence="4">The sequence shown here is derived from an EMBL/GenBank/DDBJ whole genome shotgun (WGS) entry which is preliminary data.</text>
</comment>
<dbReference type="STRING" id="1210086.GCA_001613105_05265"/>
<dbReference type="Pfam" id="PF13185">
    <property type="entry name" value="GAF_2"/>
    <property type="match status" value="1"/>
</dbReference>
<evidence type="ECO:0000259" key="3">
    <source>
        <dbReference type="PROSITE" id="PS50921"/>
    </source>
</evidence>
<dbReference type="InterPro" id="IPR003018">
    <property type="entry name" value="GAF"/>
</dbReference>
<dbReference type="SMART" id="SM00065">
    <property type="entry name" value="GAF"/>
    <property type="match status" value="1"/>
</dbReference>
<dbReference type="SUPFAM" id="SSF55781">
    <property type="entry name" value="GAF domain-like"/>
    <property type="match status" value="1"/>
</dbReference>
<dbReference type="InterPro" id="IPR012074">
    <property type="entry name" value="GAF_ANTAR"/>
</dbReference>
<name>A0A370HWJ3_9NOCA</name>
<dbReference type="AlphaFoldDB" id="A0A370HWJ3"/>
<dbReference type="InterPro" id="IPR029016">
    <property type="entry name" value="GAF-like_dom_sf"/>
</dbReference>
<evidence type="ECO:0000313" key="4">
    <source>
        <dbReference type="EMBL" id="RDI62858.1"/>
    </source>
</evidence>
<dbReference type="SMART" id="SM01012">
    <property type="entry name" value="ANTAR"/>
    <property type="match status" value="1"/>
</dbReference>
<gene>
    <name evidence="4" type="ORF">DFR76_112176</name>
</gene>
<evidence type="ECO:0000256" key="1">
    <source>
        <dbReference type="ARBA" id="ARBA00023015"/>
    </source>
</evidence>
<dbReference type="InterPro" id="IPR036388">
    <property type="entry name" value="WH-like_DNA-bd_sf"/>
</dbReference>
<dbReference type="RefSeq" id="WP_068002951.1">
    <property type="nucleotide sequence ID" value="NZ_QQBC01000012.1"/>
</dbReference>
<accession>A0A370HWJ3</accession>
<dbReference type="Gene3D" id="3.30.450.40">
    <property type="match status" value="1"/>
</dbReference>
<dbReference type="Proteomes" id="UP000254869">
    <property type="component" value="Unassembled WGS sequence"/>
</dbReference>
<sequence>MREIRPDPLQRLGATSAAVAGLHEIIAEEEALGEVLKRVVRTAARASPRADLVSISVLAEDIWRTAAQTADAAVALDREQYAVDRGPSLESVRLRGPVRSRIGRGHERWPEFEVAAVRAGVRAYLSVPLVVDIRDSEQLLGALNVYSYSADAFDPFDEGLIGLYATAAGQAIANARRWQRARESVLQLERALESRAEINQAKGALMAIHGCTAEQAFERLVEQSQHNNIRVHTLAKRLLGSLRTEPRSE</sequence>
<keyword evidence="5" id="KW-1185">Reference proteome</keyword>
<evidence type="ECO:0000256" key="2">
    <source>
        <dbReference type="ARBA" id="ARBA00023163"/>
    </source>
</evidence>
<keyword evidence="1" id="KW-0805">Transcription regulation</keyword>
<keyword evidence="2" id="KW-0804">Transcription</keyword>
<proteinExistence type="predicted"/>
<evidence type="ECO:0000313" key="5">
    <source>
        <dbReference type="Proteomes" id="UP000254869"/>
    </source>
</evidence>